<reference evidence="8" key="1">
    <citation type="submission" date="2016-11" db="EMBL/GenBank/DDBJ databases">
        <authorList>
            <person name="Varghese N."/>
            <person name="Submissions S."/>
        </authorList>
    </citation>
    <scope>NUCLEOTIDE SEQUENCE [LARGE SCALE GENOMIC DNA]</scope>
    <source>
        <strain evidence="8">DSM 13643</strain>
    </source>
</reference>
<feature type="transmembrane region" description="Helical" evidence="5">
    <location>
        <begin position="247"/>
        <end position="263"/>
    </location>
</feature>
<evidence type="ECO:0000256" key="2">
    <source>
        <dbReference type="ARBA" id="ARBA00022692"/>
    </source>
</evidence>
<dbReference type="PANTHER" id="PTHR37422:SF13">
    <property type="entry name" value="LIPOPOLYSACCHARIDE BIOSYNTHESIS PROTEIN PA4999-RELATED"/>
    <property type="match status" value="1"/>
</dbReference>
<keyword evidence="8" id="KW-1185">Reference proteome</keyword>
<dbReference type="RefSeq" id="WP_073196891.1">
    <property type="nucleotide sequence ID" value="NZ_FQXO01000045.1"/>
</dbReference>
<evidence type="ECO:0000313" key="8">
    <source>
        <dbReference type="Proteomes" id="UP000183967"/>
    </source>
</evidence>
<name>A0A1M5V031_9FIRM</name>
<dbReference type="EMBL" id="FQXO01000045">
    <property type="protein sequence ID" value="SHH68520.1"/>
    <property type="molecule type" value="Genomic_DNA"/>
</dbReference>
<dbReference type="AlphaFoldDB" id="A0A1M5V031"/>
<dbReference type="Proteomes" id="UP000183967">
    <property type="component" value="Unassembled WGS sequence"/>
</dbReference>
<dbReference type="GO" id="GO:0016874">
    <property type="term" value="F:ligase activity"/>
    <property type="evidence" value="ECO:0007669"/>
    <property type="project" value="UniProtKB-KW"/>
</dbReference>
<proteinExistence type="predicted"/>
<feature type="transmembrane region" description="Helical" evidence="5">
    <location>
        <begin position="414"/>
        <end position="434"/>
    </location>
</feature>
<evidence type="ECO:0000259" key="6">
    <source>
        <dbReference type="Pfam" id="PF04932"/>
    </source>
</evidence>
<feature type="transmembrane region" description="Helical" evidence="5">
    <location>
        <begin position="67"/>
        <end position="85"/>
    </location>
</feature>
<keyword evidence="7" id="KW-0436">Ligase</keyword>
<evidence type="ECO:0000256" key="5">
    <source>
        <dbReference type="SAM" id="Phobius"/>
    </source>
</evidence>
<feature type="transmembrane region" description="Helical" evidence="5">
    <location>
        <begin position="223"/>
        <end position="241"/>
    </location>
</feature>
<evidence type="ECO:0000256" key="4">
    <source>
        <dbReference type="ARBA" id="ARBA00023136"/>
    </source>
</evidence>
<evidence type="ECO:0000256" key="1">
    <source>
        <dbReference type="ARBA" id="ARBA00004141"/>
    </source>
</evidence>
<keyword evidence="4 5" id="KW-0472">Membrane</keyword>
<feature type="domain" description="O-antigen ligase-related" evidence="6">
    <location>
        <begin position="232"/>
        <end position="366"/>
    </location>
</feature>
<dbReference type="GO" id="GO:0016020">
    <property type="term" value="C:membrane"/>
    <property type="evidence" value="ECO:0007669"/>
    <property type="project" value="UniProtKB-SubCell"/>
</dbReference>
<evidence type="ECO:0000313" key="7">
    <source>
        <dbReference type="EMBL" id="SHH68520.1"/>
    </source>
</evidence>
<feature type="transmembrane region" description="Helical" evidence="5">
    <location>
        <begin position="35"/>
        <end position="60"/>
    </location>
</feature>
<gene>
    <name evidence="7" type="ORF">SAMN02745135_01667</name>
</gene>
<organism evidence="7 8">
    <name type="scientific">Caloranaerobacter azorensis DSM 13643</name>
    <dbReference type="NCBI Taxonomy" id="1121264"/>
    <lineage>
        <taxon>Bacteria</taxon>
        <taxon>Bacillati</taxon>
        <taxon>Bacillota</taxon>
        <taxon>Tissierellia</taxon>
        <taxon>Tissierellales</taxon>
        <taxon>Thermohalobacteraceae</taxon>
        <taxon>Caloranaerobacter</taxon>
    </lineage>
</organism>
<dbReference type="PANTHER" id="PTHR37422">
    <property type="entry name" value="TEICHURONIC ACID BIOSYNTHESIS PROTEIN TUAE"/>
    <property type="match status" value="1"/>
</dbReference>
<protein>
    <submittedName>
        <fullName evidence="7">O-antigen ligase</fullName>
    </submittedName>
</protein>
<comment type="subcellular location">
    <subcellularLocation>
        <location evidence="1">Membrane</location>
        <topology evidence="1">Multi-pass membrane protein</topology>
    </subcellularLocation>
</comment>
<accession>A0A1M5V031</accession>
<dbReference type="InterPro" id="IPR007016">
    <property type="entry name" value="O-antigen_ligase-rel_domated"/>
</dbReference>
<evidence type="ECO:0000256" key="3">
    <source>
        <dbReference type="ARBA" id="ARBA00022989"/>
    </source>
</evidence>
<feature type="transmembrane region" description="Helical" evidence="5">
    <location>
        <begin position="268"/>
        <end position="287"/>
    </location>
</feature>
<dbReference type="OrthoDB" id="9806320at2"/>
<dbReference type="Pfam" id="PF04932">
    <property type="entry name" value="Wzy_C"/>
    <property type="match status" value="1"/>
</dbReference>
<feature type="transmembrane region" description="Helical" evidence="5">
    <location>
        <begin position="387"/>
        <end position="408"/>
    </location>
</feature>
<sequence length="443" mass="49950">MVKTSKKMQTIIPLCLAIITCVLLFNIPLKLFILIFGGILVGILSIYNINIGIAISIIGLPFIPDELSLIFIIFLVGVFLFNQLYREDYSIRGSFMGIPIIIFVLAIIISTITSTNPTGSFRDLAIHLSALGFLFIIVNSVKNKNELNVLLTTFTFVATLVALYGLYQYKIGINIEAKWVDKASNPDITTRIFSVFGNPNIFAEYLIMSIPISISLFWTSKKILKKIIFLLTSLILTIALILTFSRGGWVGFVFGIFIFILLVEKRLLLSLIPIGIISVFIIPNSVLNRIMSIVNLNDTSNSYRIRLWKITLDVIRDNWVVGVGFGHLPFKQTFETYIRTMPTYHAHNTFLEITAEMGIIGLIILLTMLFVTYKYSIKNLTKQQDKYLKVITAGLLAGLSSVLCHGLVENILYMPKIIITFWTVIAFIFVTIRLSEKCDNVRS</sequence>
<feature type="transmembrane region" description="Helical" evidence="5">
    <location>
        <begin position="124"/>
        <end position="141"/>
    </location>
</feature>
<feature type="transmembrane region" description="Helical" evidence="5">
    <location>
        <begin position="91"/>
        <end position="112"/>
    </location>
</feature>
<keyword evidence="3 5" id="KW-1133">Transmembrane helix</keyword>
<keyword evidence="2 5" id="KW-0812">Transmembrane</keyword>
<feature type="transmembrane region" description="Helical" evidence="5">
    <location>
        <begin position="12"/>
        <end position="29"/>
    </location>
</feature>
<feature type="transmembrane region" description="Helical" evidence="5">
    <location>
        <begin position="147"/>
        <end position="167"/>
    </location>
</feature>
<feature type="transmembrane region" description="Helical" evidence="5">
    <location>
        <begin position="357"/>
        <end position="375"/>
    </location>
</feature>
<dbReference type="InterPro" id="IPR051533">
    <property type="entry name" value="WaaL-like"/>
</dbReference>